<evidence type="ECO:0000259" key="4">
    <source>
        <dbReference type="Pfam" id="PF00291"/>
    </source>
</evidence>
<accession>A0A2W2B4X6</accession>
<dbReference type="InterPro" id="IPR001926">
    <property type="entry name" value="TrpB-like_PALP"/>
</dbReference>
<dbReference type="GO" id="GO:0009097">
    <property type="term" value="P:isoleucine biosynthetic process"/>
    <property type="evidence" value="ECO:0007669"/>
    <property type="project" value="TreeGrafter"/>
</dbReference>
<reference evidence="6" key="1">
    <citation type="submission" date="2018-06" db="EMBL/GenBank/DDBJ databases">
        <title>Aestuariibacter litoralis strain KCTC 52945T.</title>
        <authorList>
            <person name="Li X."/>
            <person name="Salam N."/>
            <person name="Li J.-L."/>
            <person name="Chen Y.-M."/>
            <person name="Yang Z.-W."/>
            <person name="Zhang L.-Y."/>
            <person name="Han M.-X."/>
            <person name="Xiao M."/>
            <person name="Li W.-J."/>
        </authorList>
    </citation>
    <scope>NUCLEOTIDE SEQUENCE [LARGE SCALE GENOMIC DNA]</scope>
    <source>
        <strain evidence="6">KCTC 52945</strain>
    </source>
</reference>
<feature type="domain" description="Tryptophan synthase beta chain-like PALP" evidence="4">
    <location>
        <begin position="20"/>
        <end position="309"/>
    </location>
</feature>
<dbReference type="Gene3D" id="3.40.50.1100">
    <property type="match status" value="2"/>
</dbReference>
<proteinExistence type="predicted"/>
<dbReference type="Proteomes" id="UP000248795">
    <property type="component" value="Unassembled WGS sequence"/>
</dbReference>
<keyword evidence="2" id="KW-0663">Pyridoxal phosphate</keyword>
<gene>
    <name evidence="5" type="ORF">DK847_19960</name>
</gene>
<evidence type="ECO:0000256" key="2">
    <source>
        <dbReference type="ARBA" id="ARBA00022898"/>
    </source>
</evidence>
<dbReference type="AlphaFoldDB" id="A0A2W2B4X6"/>
<dbReference type="InterPro" id="IPR050147">
    <property type="entry name" value="Ser/Thr_Dehydratase"/>
</dbReference>
<keyword evidence="6" id="KW-1185">Reference proteome</keyword>
<dbReference type="Pfam" id="PF00291">
    <property type="entry name" value="PALP"/>
    <property type="match status" value="1"/>
</dbReference>
<dbReference type="PANTHER" id="PTHR48078">
    <property type="entry name" value="THREONINE DEHYDRATASE, MITOCHONDRIAL-RELATED"/>
    <property type="match status" value="1"/>
</dbReference>
<name>A0A2W2B4X6_9HYPH</name>
<comment type="caution">
    <text evidence="5">The sequence shown here is derived from an EMBL/GenBank/DDBJ whole genome shotgun (WGS) entry which is preliminary data.</text>
</comment>
<dbReference type="InterPro" id="IPR036052">
    <property type="entry name" value="TrpB-like_PALP_sf"/>
</dbReference>
<dbReference type="EMBL" id="QKVK01000016">
    <property type="protein sequence ID" value="PZF75138.1"/>
    <property type="molecule type" value="Genomic_DNA"/>
</dbReference>
<evidence type="ECO:0000256" key="3">
    <source>
        <dbReference type="ARBA" id="ARBA00023239"/>
    </source>
</evidence>
<evidence type="ECO:0000313" key="5">
    <source>
        <dbReference type="EMBL" id="PZF75138.1"/>
    </source>
</evidence>
<protein>
    <submittedName>
        <fullName evidence="5">Threonine/serine dehydratase</fullName>
    </submittedName>
</protein>
<keyword evidence="3" id="KW-0456">Lyase</keyword>
<dbReference type="GO" id="GO:0003941">
    <property type="term" value="F:L-serine ammonia-lyase activity"/>
    <property type="evidence" value="ECO:0007669"/>
    <property type="project" value="TreeGrafter"/>
</dbReference>
<comment type="cofactor">
    <cofactor evidence="1">
        <name>pyridoxal 5'-phosphate</name>
        <dbReference type="ChEBI" id="CHEBI:597326"/>
    </cofactor>
</comment>
<organism evidence="5 6">
    <name type="scientific">Aestuariivirga litoralis</name>
    <dbReference type="NCBI Taxonomy" id="2650924"/>
    <lineage>
        <taxon>Bacteria</taxon>
        <taxon>Pseudomonadati</taxon>
        <taxon>Pseudomonadota</taxon>
        <taxon>Alphaproteobacteria</taxon>
        <taxon>Hyphomicrobiales</taxon>
        <taxon>Aestuariivirgaceae</taxon>
        <taxon>Aestuariivirga</taxon>
    </lineage>
</organism>
<evidence type="ECO:0000256" key="1">
    <source>
        <dbReference type="ARBA" id="ARBA00001933"/>
    </source>
</evidence>
<evidence type="ECO:0000313" key="6">
    <source>
        <dbReference type="Proteomes" id="UP000248795"/>
    </source>
</evidence>
<dbReference type="GO" id="GO:0006565">
    <property type="term" value="P:L-serine catabolic process"/>
    <property type="evidence" value="ECO:0007669"/>
    <property type="project" value="TreeGrafter"/>
</dbReference>
<dbReference type="SUPFAM" id="SSF53686">
    <property type="entry name" value="Tryptophan synthase beta subunit-like PLP-dependent enzymes"/>
    <property type="match status" value="1"/>
</dbReference>
<sequence length="322" mass="33700">MPAHRLRLENVLRAATVIDPVFRNSPQFNCEPLSEALACFLTLKLETANPIRSFKGRGAGYLVASRVADGSLKGRRLVGASAGNWGQALAYACRSHGIPLTLFAATTANALKVARMKALGAEMVLTGHDFDAAKQAGEAHARATGGLWVADGLDPEAAEGAATIALELLAGPERPDVLAVPLGNGALLTGIARWAKAAHPGIEVIGVQAKGADAMEKSWRSGTLVFPPSVATIADGIGVRVPIREAVEDMQHLVDEVLLVEDADIITAMRSLFRTAGLMAEPSGAAGVAAIQAYPARFKGRRVATVLCGSNLTAEQVKAWLM</sequence>